<dbReference type="EMBL" id="VZCB01000013">
    <property type="protein sequence ID" value="MQN79667.1"/>
    <property type="molecule type" value="Genomic_DNA"/>
</dbReference>
<reference evidence="1 2" key="1">
    <citation type="submission" date="2019-09" db="EMBL/GenBank/DDBJ databases">
        <title>Distinct polysaccharide growth profiles of human intestinal Prevotella copri isolates.</title>
        <authorList>
            <person name="Fehlner-Peach H."/>
            <person name="Magnabosco C."/>
            <person name="Raghavan V."/>
            <person name="Scher J.U."/>
            <person name="Tett A."/>
            <person name="Cox L.M."/>
            <person name="Gottsegen C."/>
            <person name="Watters A."/>
            <person name="Wiltshire- Gordon J.D."/>
            <person name="Segata N."/>
            <person name="Bonneau R."/>
            <person name="Littman D.R."/>
        </authorList>
    </citation>
    <scope>NUCLEOTIDE SEQUENCE [LARGE SCALE GENOMIC DNA]</scope>
    <source>
        <strain evidence="2">iA622</strain>
    </source>
</reference>
<dbReference type="OrthoDB" id="4495524at2"/>
<name>A0A6G1TWW4_9BACT</name>
<proteinExistence type="predicted"/>
<evidence type="ECO:0000313" key="1">
    <source>
        <dbReference type="EMBL" id="MQN79667.1"/>
    </source>
</evidence>
<dbReference type="SUPFAM" id="SSF82171">
    <property type="entry name" value="DPP6 N-terminal domain-like"/>
    <property type="match status" value="1"/>
</dbReference>
<sequence>MNFLLEETSKWLLSLGLIISMGACSDNDSDENVPNPGHTPLTDVQVVPRNPYLASEHYSITHFNSAQTDAFPYAVKDGIFTVNPENCASTWSGPVNLMTLSSTSPDYMWGMSSDRVSYINVKDGKFERIAEAELPDIKKHTKEELEKLTADYSSLNDLTQAATDILGQMPQMSMANGCYVLCDKDNYVYINAGRKLSRYRLKNASKPEEGIMLDNTINLASNIANSRTLVGVSMTYDGHLIVAAQRCLLMLDRGLTTIEDTYILPTDQILTNSVSVDENSVYVASNSTEPNGKGLMQRIICKNGKFSTDVSEGAWQASYDGGPAAPCIKLGYGTGSTPTLMGFGSDEDKLVVITDGSKRMKLAAFWRDEIPTDAKVIEEGNPRLAGVFEVSCGLPVSTEWVQSEQSVVVGGYEAFVVNNIKETTEKATDKIIGVLAIGPLLEGPKGVECVRWNVKDNKWEALWSRSDISSISMIPAVSTASDMVFVNGWYDNAGWEITGLDWATGKTRHQVNLGKSNRGNGAYAILQYFPNGDLLFNSVAGPFRAPLK</sequence>
<gene>
    <name evidence="1" type="ORF">F7D73_01530</name>
</gene>
<protein>
    <submittedName>
        <fullName evidence="1">Uncharacterized protein</fullName>
    </submittedName>
</protein>
<dbReference type="Proteomes" id="UP000480425">
    <property type="component" value="Unassembled WGS sequence"/>
</dbReference>
<evidence type="ECO:0000313" key="2">
    <source>
        <dbReference type="Proteomes" id="UP000480425"/>
    </source>
</evidence>
<accession>A0A6G1TWW4</accession>
<organism evidence="1 2">
    <name type="scientific">Segatella copri</name>
    <dbReference type="NCBI Taxonomy" id="165179"/>
    <lineage>
        <taxon>Bacteria</taxon>
        <taxon>Pseudomonadati</taxon>
        <taxon>Bacteroidota</taxon>
        <taxon>Bacteroidia</taxon>
        <taxon>Bacteroidales</taxon>
        <taxon>Prevotellaceae</taxon>
        <taxon>Segatella</taxon>
    </lineage>
</organism>
<dbReference type="AlphaFoldDB" id="A0A6G1TWW4"/>
<comment type="caution">
    <text evidence="1">The sequence shown here is derived from an EMBL/GenBank/DDBJ whole genome shotgun (WGS) entry which is preliminary data.</text>
</comment>